<dbReference type="EMBL" id="QQTP01000006">
    <property type="protein sequence ID" value="RDJ24573.1"/>
    <property type="molecule type" value="Genomic_DNA"/>
</dbReference>
<keyword evidence="1" id="KW-0472">Membrane</keyword>
<keyword evidence="1" id="KW-1133">Transmembrane helix</keyword>
<name>A0A370L6Y7_9HYPH</name>
<dbReference type="RefSeq" id="WP_114829670.1">
    <property type="nucleotide sequence ID" value="NZ_QQTO01000033.1"/>
</dbReference>
<gene>
    <name evidence="2" type="ORF">DWE98_12860</name>
</gene>
<proteinExistence type="predicted"/>
<reference evidence="3" key="1">
    <citation type="submission" date="2018-07" db="EMBL/GenBank/DDBJ databases">
        <authorList>
            <person name="Safronova V.I."/>
            <person name="Chirak E.R."/>
            <person name="Sazanova A.L."/>
        </authorList>
    </citation>
    <scope>NUCLEOTIDE SEQUENCE [LARGE SCALE GENOMIC DNA]</scope>
    <source>
        <strain evidence="3">RCAM04685</strain>
    </source>
</reference>
<keyword evidence="3" id="KW-1185">Reference proteome</keyword>
<evidence type="ECO:0000313" key="3">
    <source>
        <dbReference type="Proteomes" id="UP000255207"/>
    </source>
</evidence>
<accession>A0A370L6Y7</accession>
<dbReference type="Proteomes" id="UP000255207">
    <property type="component" value="Unassembled WGS sequence"/>
</dbReference>
<protein>
    <submittedName>
        <fullName evidence="2">Uncharacterized protein</fullName>
    </submittedName>
</protein>
<organism evidence="2 3">
    <name type="scientific">Bosea caraganae</name>
    <dbReference type="NCBI Taxonomy" id="2763117"/>
    <lineage>
        <taxon>Bacteria</taxon>
        <taxon>Pseudomonadati</taxon>
        <taxon>Pseudomonadota</taxon>
        <taxon>Alphaproteobacteria</taxon>
        <taxon>Hyphomicrobiales</taxon>
        <taxon>Boseaceae</taxon>
        <taxon>Bosea</taxon>
    </lineage>
</organism>
<evidence type="ECO:0000313" key="2">
    <source>
        <dbReference type="EMBL" id="RDJ24573.1"/>
    </source>
</evidence>
<comment type="caution">
    <text evidence="2">The sequence shown here is derived from an EMBL/GenBank/DDBJ whole genome shotgun (WGS) entry which is preliminary data.</text>
</comment>
<sequence length="93" mass="10323">MRILLVLIAFGMIAVPALLALSRTEQPRGWRVSRALFIFLAPAFALGLIHGVPELDGRALNYPVAWTTLRLVLTGLALILPWCLYVWLAAGRR</sequence>
<evidence type="ECO:0000256" key="1">
    <source>
        <dbReference type="SAM" id="Phobius"/>
    </source>
</evidence>
<feature type="transmembrane region" description="Helical" evidence="1">
    <location>
        <begin position="64"/>
        <end position="88"/>
    </location>
</feature>
<keyword evidence="1" id="KW-0812">Transmembrane</keyword>
<dbReference type="AlphaFoldDB" id="A0A370L6Y7"/>
<feature type="transmembrane region" description="Helical" evidence="1">
    <location>
        <begin position="32"/>
        <end position="52"/>
    </location>
</feature>
<dbReference type="OrthoDB" id="8161912at2"/>